<keyword evidence="2" id="KW-0472">Membrane</keyword>
<sequence>MSDQSSAPAASAPRRRWIPWAIAGGMAGAALIAGVVIATTPGTDRAPQPSASASASASTPTAAGAPPGCVQPLAVSWQDAAHTLVAVPTAPEPSGARLTLAGPATADPADYVVTGTTVDDGLVLVHQDFVSPGSGPERLMLVEMPSAEVRWEIALPGPPASPTQPVVVGTPHDTGGGEIVIAWQGQNATDLPVTTLTSYALDDGSIVSSVEVDDAALPVGRRIATYNGSFSQSFTATGRDGVIVLGGIGSTWALDPRRLETPLWQTENASFGSAVALADIVLADGRALARGDGTPLGWEGSVPREEAGGLLQVGGFLVDTGDGSTIVRVDPATGSACGEPQPLRYAVTVDGGWLQISDDDIVRRYDAAGEQVATAGTVDPELFYDVVAGRLLEFTADTSLARIHALAGEETVDIALDGRRLFAYDDDRVLVLDPGDGRLSAYDLDTGAESWSTSPAGELQVWAGHLVAIAPVDAGDRLFEVTVLRSAASSG</sequence>
<feature type="region of interest" description="Disordered" evidence="1">
    <location>
        <begin position="43"/>
        <end position="66"/>
    </location>
</feature>
<evidence type="ECO:0000313" key="4">
    <source>
        <dbReference type="Proteomes" id="UP000502498"/>
    </source>
</evidence>
<feature type="transmembrane region" description="Helical" evidence="2">
    <location>
        <begin position="20"/>
        <end position="40"/>
    </location>
</feature>
<protein>
    <submittedName>
        <fullName evidence="3">Uncharacterized protein</fullName>
    </submittedName>
</protein>
<evidence type="ECO:0000313" key="3">
    <source>
        <dbReference type="EMBL" id="QKJ20014.1"/>
    </source>
</evidence>
<reference evidence="3 4" key="1">
    <citation type="submission" date="2020-05" db="EMBL/GenBank/DDBJ databases">
        <title>Strain PA2F3 complete genome.</title>
        <authorList>
            <person name="Kim Y.-S."/>
            <person name="Kim S.-J."/>
            <person name="Jung H.-k."/>
            <person name="Kim S.-E."/>
            <person name="Kim K.-H."/>
        </authorList>
    </citation>
    <scope>NUCLEOTIDE SEQUENCE [LARGE SCALE GENOMIC DNA]</scope>
    <source>
        <strain evidence="3 4">PA2F3</strain>
    </source>
</reference>
<dbReference type="InterPro" id="IPR011044">
    <property type="entry name" value="Quino_amine_DH_bsu"/>
</dbReference>
<evidence type="ECO:0000256" key="1">
    <source>
        <dbReference type="SAM" id="MobiDB-lite"/>
    </source>
</evidence>
<feature type="compositionally biased region" description="Low complexity" evidence="1">
    <location>
        <begin position="46"/>
        <end position="66"/>
    </location>
</feature>
<name>A0A7D4PVR7_9MICO</name>
<keyword evidence="2" id="KW-0812">Transmembrane</keyword>
<accession>A0A7D4PVR7</accession>
<dbReference type="EMBL" id="CP054038">
    <property type="protein sequence ID" value="QKJ20014.1"/>
    <property type="molecule type" value="Genomic_DNA"/>
</dbReference>
<dbReference type="AlphaFoldDB" id="A0A7D4PVR7"/>
<proteinExistence type="predicted"/>
<dbReference type="SUPFAM" id="SSF50969">
    <property type="entry name" value="YVTN repeat-like/Quinoprotein amine dehydrogenase"/>
    <property type="match status" value="1"/>
</dbReference>
<organism evidence="3 4">
    <name type="scientific">Microbacterium hominis</name>
    <dbReference type="NCBI Taxonomy" id="162426"/>
    <lineage>
        <taxon>Bacteria</taxon>
        <taxon>Bacillati</taxon>
        <taxon>Actinomycetota</taxon>
        <taxon>Actinomycetes</taxon>
        <taxon>Micrococcales</taxon>
        <taxon>Microbacteriaceae</taxon>
        <taxon>Microbacterium</taxon>
    </lineage>
</organism>
<dbReference type="Proteomes" id="UP000502498">
    <property type="component" value="Chromosome"/>
</dbReference>
<evidence type="ECO:0000256" key="2">
    <source>
        <dbReference type="SAM" id="Phobius"/>
    </source>
</evidence>
<gene>
    <name evidence="3" type="ORF">HQM25_12050</name>
</gene>
<dbReference type="RefSeq" id="WP_172990450.1">
    <property type="nucleotide sequence ID" value="NZ_CP054038.1"/>
</dbReference>
<keyword evidence="2" id="KW-1133">Transmembrane helix</keyword>